<dbReference type="EMBL" id="PGOL01002921">
    <property type="protein sequence ID" value="PKI44331.1"/>
    <property type="molecule type" value="Genomic_DNA"/>
</dbReference>
<dbReference type="InterPro" id="IPR036869">
    <property type="entry name" value="J_dom_sf"/>
</dbReference>
<dbReference type="Proteomes" id="UP000197138">
    <property type="component" value="Unassembled WGS sequence"/>
</dbReference>
<reference evidence="4 6" key="3">
    <citation type="submission" date="2017-11" db="EMBL/GenBank/DDBJ databases">
        <title>De-novo sequencing of pomegranate (Punica granatum L.) genome.</title>
        <authorList>
            <person name="Akparov Z."/>
            <person name="Amiraslanov A."/>
            <person name="Hajiyeva S."/>
            <person name="Abbasov M."/>
            <person name="Kaur K."/>
            <person name="Hamwieh A."/>
            <person name="Solovyev V."/>
            <person name="Salamov A."/>
            <person name="Braich B."/>
            <person name="Kosarev P."/>
            <person name="Mahmoud A."/>
            <person name="Hajiyev E."/>
            <person name="Babayeva S."/>
            <person name="Izzatullayeva V."/>
            <person name="Mammadov A."/>
            <person name="Mammadov A."/>
            <person name="Sharifova S."/>
            <person name="Ojaghi J."/>
            <person name="Eynullazada K."/>
            <person name="Bayramov B."/>
            <person name="Abdulazimova A."/>
            <person name="Shahmuradov I."/>
        </authorList>
    </citation>
    <scope>NUCLEOTIDE SEQUENCE [LARGE SCALE GENOMIC DNA]</scope>
    <source>
        <strain evidence="4">AG2017</strain>
        <strain evidence="6">cv. AG2017</strain>
        <tissue evidence="4">Leaf</tissue>
    </source>
</reference>
<evidence type="ECO:0000256" key="1">
    <source>
        <dbReference type="SAM" id="MobiDB-lite"/>
    </source>
</evidence>
<feature type="domain" description="J" evidence="2">
    <location>
        <begin position="69"/>
        <end position="133"/>
    </location>
</feature>
<evidence type="ECO:0000313" key="4">
    <source>
        <dbReference type="EMBL" id="PKI44331.1"/>
    </source>
</evidence>
<sequence>MAEPDPEQEALRLKSLAEAEFKSSNFKSALKHAKATRRLFPSLPGLSEMITCFKILAAASVSSDSGMPDYYGILQVEPFSHINSIRKQYKSLALTIHPDKNPSLGSAEAFKVVGDAFRVLTDSIRRKEYDMKLRIRMQEEAVAVGDDLVERFWTACWWCKILHQFEKKYLGHILVCPSCRKSFKAVEIGDNDDDDDDDDDDHWDEAEESSERQVGKAKSKQKAIPVDESERKRKIGSIDNSARENVELDSLRLRKRVSRSKIGDEAEKAINKNKARVEDEMMTLAEMQLEAKRKMNREKIRLRGKEQEKGLEKEVAAEMTSRKIDPLDTEARQSSQIFETTTCSNPEKTKPIQVYKRGIWRRKTAEDGEIERAKRSKGRNVELMLVEDSDFYDFDKDRSERRFKKGQVWATYDDVDGMPRNYCLIDEVVPLNPFMLRVSWLDLQGTVWQPQVETASTLACGQFKVAQKTTLKSVKPFSHVVDCERAARELYRIFPKKGSVWALFKGSCSYDIVIFLTTYSEVFGLSMAYLERVDGFKTVFRRREIGPHAVRWLDKSKLGVCSHQIPARKLEGNEVSNLLKDCWELDPASLPPDLLMIPMKR</sequence>
<comment type="caution">
    <text evidence="3">The sequence shown here is derived from an EMBL/GenBank/DDBJ whole genome shotgun (WGS) entry which is preliminary data.</text>
</comment>
<keyword evidence="6" id="KW-1185">Reference proteome</keyword>
<protein>
    <recommendedName>
        <fullName evidence="2">J domain-containing protein</fullName>
    </recommendedName>
</protein>
<dbReference type="GeneID" id="116196868"/>
<dbReference type="PROSITE" id="PS50076">
    <property type="entry name" value="DNAJ_2"/>
    <property type="match status" value="1"/>
</dbReference>
<gene>
    <name evidence="3" type="ORF">CDL15_Pgr018747</name>
    <name evidence="4" type="ORF">CRG98_035287</name>
</gene>
<dbReference type="InterPro" id="IPR001623">
    <property type="entry name" value="DnaJ_domain"/>
</dbReference>
<organism evidence="3 5">
    <name type="scientific">Punica granatum</name>
    <name type="common">Pomegranate</name>
    <dbReference type="NCBI Taxonomy" id="22663"/>
    <lineage>
        <taxon>Eukaryota</taxon>
        <taxon>Viridiplantae</taxon>
        <taxon>Streptophyta</taxon>
        <taxon>Embryophyta</taxon>
        <taxon>Tracheophyta</taxon>
        <taxon>Spermatophyta</taxon>
        <taxon>Magnoliopsida</taxon>
        <taxon>eudicotyledons</taxon>
        <taxon>Gunneridae</taxon>
        <taxon>Pentapetalae</taxon>
        <taxon>rosids</taxon>
        <taxon>malvids</taxon>
        <taxon>Myrtales</taxon>
        <taxon>Lythraceae</taxon>
        <taxon>Punica</taxon>
    </lineage>
</organism>
<dbReference type="EMBL" id="MTKT01005815">
    <property type="protein sequence ID" value="OWM64176.1"/>
    <property type="molecule type" value="Genomic_DNA"/>
</dbReference>
<dbReference type="PANTHER" id="PTHR44137:SF24">
    <property type="entry name" value="DNAJ HEAT SHOCK N-TERMINAL DOMAIN-CONTAINING PROTEIN"/>
    <property type="match status" value="1"/>
</dbReference>
<evidence type="ECO:0000313" key="5">
    <source>
        <dbReference type="Proteomes" id="UP000197138"/>
    </source>
</evidence>
<dbReference type="SUPFAM" id="SSF46565">
    <property type="entry name" value="Chaperone J-domain"/>
    <property type="match status" value="1"/>
</dbReference>
<feature type="compositionally biased region" description="Acidic residues" evidence="1">
    <location>
        <begin position="189"/>
        <end position="208"/>
    </location>
</feature>
<reference evidence="3" key="2">
    <citation type="submission" date="2017-06" db="EMBL/GenBank/DDBJ databases">
        <title>The pomegranate genome and the genomics of punicalagin biosynthesis.</title>
        <authorList>
            <person name="Xu C."/>
        </authorList>
    </citation>
    <scope>NUCLEOTIDE SEQUENCE [LARGE SCALE GENOMIC DNA]</scope>
    <source>
        <tissue evidence="3">Fresh leaf</tissue>
    </source>
</reference>
<proteinExistence type="predicted"/>
<accession>A0A218VUV5</accession>
<dbReference type="SMART" id="SM00271">
    <property type="entry name" value="DnaJ"/>
    <property type="match status" value="1"/>
</dbReference>
<dbReference type="CDD" id="cd06257">
    <property type="entry name" value="DnaJ"/>
    <property type="match status" value="1"/>
</dbReference>
<evidence type="ECO:0000313" key="6">
    <source>
        <dbReference type="Proteomes" id="UP000233551"/>
    </source>
</evidence>
<dbReference type="OrthoDB" id="66964at2759"/>
<dbReference type="Pfam" id="PF00226">
    <property type="entry name" value="DnaJ"/>
    <property type="match status" value="1"/>
</dbReference>
<evidence type="ECO:0000313" key="3">
    <source>
        <dbReference type="EMBL" id="OWM64176.1"/>
    </source>
</evidence>
<dbReference type="AlphaFoldDB" id="A0A218VUV5"/>
<dbReference type="PRINTS" id="PR00625">
    <property type="entry name" value="JDOMAIN"/>
</dbReference>
<dbReference type="InterPro" id="IPR024593">
    <property type="entry name" value="DUF3444"/>
</dbReference>
<evidence type="ECO:0000259" key="2">
    <source>
        <dbReference type="PROSITE" id="PS50076"/>
    </source>
</evidence>
<name>A0A218VUV5_PUNGR</name>
<dbReference type="Proteomes" id="UP000233551">
    <property type="component" value="Unassembled WGS sequence"/>
</dbReference>
<dbReference type="PANTHER" id="PTHR44137">
    <property type="entry name" value="BNAC03G44070D PROTEIN"/>
    <property type="match status" value="1"/>
</dbReference>
<feature type="region of interest" description="Disordered" evidence="1">
    <location>
        <begin position="187"/>
        <end position="238"/>
    </location>
</feature>
<dbReference type="Pfam" id="PF11926">
    <property type="entry name" value="DUF3444"/>
    <property type="match status" value="1"/>
</dbReference>
<reference evidence="5" key="1">
    <citation type="journal article" date="2017" name="Plant J.">
        <title>The pomegranate (Punica granatum L.) genome and the genomics of punicalagin biosynthesis.</title>
        <authorList>
            <person name="Qin G."/>
            <person name="Xu C."/>
            <person name="Ming R."/>
            <person name="Tang H."/>
            <person name="Guyot R."/>
            <person name="Kramer E.M."/>
            <person name="Hu Y."/>
            <person name="Yi X."/>
            <person name="Qi Y."/>
            <person name="Xu X."/>
            <person name="Gao Z."/>
            <person name="Pan H."/>
            <person name="Jian J."/>
            <person name="Tian Y."/>
            <person name="Yue Z."/>
            <person name="Xu Y."/>
        </authorList>
    </citation>
    <scope>NUCLEOTIDE SEQUENCE [LARGE SCALE GENOMIC DNA]</scope>
    <source>
        <strain evidence="5">cv. Dabenzi</strain>
    </source>
</reference>
<dbReference type="Gene3D" id="1.10.287.110">
    <property type="entry name" value="DnaJ domain"/>
    <property type="match status" value="1"/>
</dbReference>